<gene>
    <name evidence="4" type="ORF">P3TCK_26817</name>
</gene>
<keyword evidence="2" id="KW-0233">DNA recombination</keyword>
<protein>
    <recommendedName>
        <fullName evidence="3">Tyr recombinase domain-containing protein</fullName>
    </recommendedName>
</protein>
<dbReference type="Gene3D" id="1.10.443.10">
    <property type="entry name" value="Intergrase catalytic core"/>
    <property type="match status" value="1"/>
</dbReference>
<evidence type="ECO:0000256" key="1">
    <source>
        <dbReference type="ARBA" id="ARBA00022908"/>
    </source>
</evidence>
<dbReference type="HOGENOM" id="CLU_301452_0_0_6"/>
<sequence>MRDWLAYFEERLAREPRLVREALPAALTWLTQNASKTLGEVPLPDNALVKVAGDFYRTAATSDALTAYHQVLLLLWEQQVLTNPLLRQPAVWRPLPLDTPTVAQYHLPVGCVERLTADLLRSPIEGKEQDTDEAACGRWLLLVAWESGIESLGTLKAMCQAPLSQWIGLQSPAALTLYLPDEVTRIWLGPIGSALLSYLSPQPIWTTLKRDPQRCIKAWLKRVIQRTVESWERKLLGRIRVSELVRDIGLLTRSIGLRGVWASYTPLLDPIMVRAFTGHCLPVSAIKGHTLSVTPLPAIEGSYSFQQEAALHHQFRICLSDYQRLNPKDNRQKRCYRQTQQQLIALTQQPMSRASLLVLRWLTALFAHGSAWKSKLAASTLLTYHSSLSTFIRTTWDEDAVFELSSEGFTECCQSGLTQFEQTDSQYTVLRFLQFCQQHQGLPILDLDELTVLNSLGRVRANYLPPALFDEVCLHFVMNKGRYEHQIVLFMQLCYYAGLREDEALSLNCNEICFDAGMLYITNAKRRKSPHAERKIPLALLPPFVVKALSAQCDKQWERHAAMSTPLFDDWHYASLETQFIDFLRQAMNDPTIVTHSLRHSGANNWLVMLSMLAFDFKPPSRPYFLRHALFESPQLEEIRAMLVSLGSPVSLYFPILEWISERIGHAGPATTLTVYLHLLDWLALQLTAASCQLSKREVRRWLSNSNYSFTQQKHVFVSPLIGEEEVVGSMSNRYLGDDYRRAPSLNDCKVGEIVPEVLLSIAIKRLVGCQCFSQVDAPSVTTSVATVLPFSLFALEVRHVSLGTADCNLSPCFLAWLQQSNTSLPSLTVIARQQPAWLRLCQSLEIAWPTRTRVALRGLSTLRHYCRTEKSIMAIRVLNRVLYGYRVLGLQGLTLAIHAQDTQSPTASMWHRTITRHGYKVHWVPSESKRVSATVKPFRFAWPLWNDIDAIAGLIMAYEDYCRTSLLISPSMVKELKVSEKKGHEQGVIR</sequence>
<dbReference type="InterPro" id="IPR011010">
    <property type="entry name" value="DNA_brk_join_enz"/>
</dbReference>
<dbReference type="AlphaFoldDB" id="Q1Z858"/>
<dbReference type="OrthoDB" id="6091627at2"/>
<dbReference type="GO" id="GO:0003677">
    <property type="term" value="F:DNA binding"/>
    <property type="evidence" value="ECO:0007669"/>
    <property type="project" value="InterPro"/>
</dbReference>
<accession>Q1Z858</accession>
<dbReference type="GO" id="GO:0015074">
    <property type="term" value="P:DNA integration"/>
    <property type="evidence" value="ECO:0007669"/>
    <property type="project" value="UniProtKB-KW"/>
</dbReference>
<evidence type="ECO:0000256" key="2">
    <source>
        <dbReference type="ARBA" id="ARBA00023172"/>
    </source>
</evidence>
<dbReference type="InterPro" id="IPR002104">
    <property type="entry name" value="Integrase_catalytic"/>
</dbReference>
<dbReference type="SUPFAM" id="SSF56349">
    <property type="entry name" value="DNA breaking-rejoining enzymes"/>
    <property type="match status" value="1"/>
</dbReference>
<organism evidence="4 5">
    <name type="scientific">Photobacterium profundum 3TCK</name>
    <dbReference type="NCBI Taxonomy" id="314280"/>
    <lineage>
        <taxon>Bacteria</taxon>
        <taxon>Pseudomonadati</taxon>
        <taxon>Pseudomonadota</taxon>
        <taxon>Gammaproteobacteria</taxon>
        <taxon>Vibrionales</taxon>
        <taxon>Vibrionaceae</taxon>
        <taxon>Photobacterium</taxon>
    </lineage>
</organism>
<dbReference type="RefSeq" id="WP_006232928.1">
    <property type="nucleotide sequence ID" value="NZ_CH724136.1"/>
</dbReference>
<dbReference type="EMBL" id="AAPH01000003">
    <property type="protein sequence ID" value="EAS44655.1"/>
    <property type="molecule type" value="Genomic_DNA"/>
</dbReference>
<proteinExistence type="predicted"/>
<evidence type="ECO:0000313" key="4">
    <source>
        <dbReference type="EMBL" id="EAS44655.1"/>
    </source>
</evidence>
<dbReference type="Proteomes" id="UP000003789">
    <property type="component" value="Unassembled WGS sequence"/>
</dbReference>
<keyword evidence="1" id="KW-0229">DNA integration</keyword>
<dbReference type="GO" id="GO:0006310">
    <property type="term" value="P:DNA recombination"/>
    <property type="evidence" value="ECO:0007669"/>
    <property type="project" value="UniProtKB-KW"/>
</dbReference>
<comment type="caution">
    <text evidence="4">The sequence shown here is derived from an EMBL/GenBank/DDBJ whole genome shotgun (WGS) entry which is preliminary data.</text>
</comment>
<dbReference type="InterPro" id="IPR050090">
    <property type="entry name" value="Tyrosine_recombinase_XerCD"/>
</dbReference>
<evidence type="ECO:0000259" key="3">
    <source>
        <dbReference type="PROSITE" id="PS51898"/>
    </source>
</evidence>
<feature type="domain" description="Tyr recombinase" evidence="3">
    <location>
        <begin position="463"/>
        <end position="690"/>
    </location>
</feature>
<dbReference type="PROSITE" id="PS51898">
    <property type="entry name" value="TYR_RECOMBINASE"/>
    <property type="match status" value="1"/>
</dbReference>
<dbReference type="Pfam" id="PF00589">
    <property type="entry name" value="Phage_integrase"/>
    <property type="match status" value="1"/>
</dbReference>
<dbReference type="PANTHER" id="PTHR30349">
    <property type="entry name" value="PHAGE INTEGRASE-RELATED"/>
    <property type="match status" value="1"/>
</dbReference>
<evidence type="ECO:0000313" key="5">
    <source>
        <dbReference type="Proteomes" id="UP000003789"/>
    </source>
</evidence>
<reference evidence="4 5" key="1">
    <citation type="submission" date="2006-03" db="EMBL/GenBank/DDBJ databases">
        <authorList>
            <person name="Bartlett D.H."/>
            <person name="Valle G."/>
            <person name="Lauro F.M."/>
            <person name="Vezzi A."/>
            <person name="Simonato F."/>
            <person name="Eloe E."/>
            <person name="Vitulo N."/>
            <person name="Stratton T.K."/>
            <person name="D'angelo M."/>
            <person name="Ferriera S."/>
            <person name="Johnson J."/>
            <person name="Kravitz S."/>
            <person name="Beeson K."/>
            <person name="Sutton G."/>
            <person name="Rogers Y."/>
            <person name="Friedman R."/>
            <person name="Frazier M."/>
            <person name="Venter J.C."/>
        </authorList>
    </citation>
    <scope>NUCLEOTIDE SEQUENCE [LARGE SCALE GENOMIC DNA]</scope>
    <source>
        <strain evidence="4 5">3TCK</strain>
    </source>
</reference>
<dbReference type="InterPro" id="IPR013762">
    <property type="entry name" value="Integrase-like_cat_sf"/>
</dbReference>
<name>Q1Z858_9GAMM</name>